<comment type="subcellular location">
    <subcellularLocation>
        <location evidence="1">Cell membrane</location>
        <topology evidence="1">Multi-pass membrane protein</topology>
    </subcellularLocation>
</comment>
<evidence type="ECO:0000256" key="3">
    <source>
        <dbReference type="ARBA" id="ARBA00022692"/>
    </source>
</evidence>
<feature type="transmembrane region" description="Helical" evidence="6">
    <location>
        <begin position="302"/>
        <end position="325"/>
    </location>
</feature>
<accession>A0A127EFI3</accession>
<dbReference type="PANTHER" id="PTHR30250:SF26">
    <property type="entry name" value="PSMA PROTEIN"/>
    <property type="match status" value="1"/>
</dbReference>
<feature type="transmembrane region" description="Helical" evidence="6">
    <location>
        <begin position="177"/>
        <end position="201"/>
    </location>
</feature>
<organism evidence="7 8">
    <name type="scientific">Clostridium perfringens</name>
    <dbReference type="NCBI Taxonomy" id="1502"/>
    <lineage>
        <taxon>Bacteria</taxon>
        <taxon>Bacillati</taxon>
        <taxon>Bacillota</taxon>
        <taxon>Clostridia</taxon>
        <taxon>Eubacteriales</taxon>
        <taxon>Clostridiaceae</taxon>
        <taxon>Clostridium</taxon>
    </lineage>
</organism>
<feature type="transmembrane region" description="Helical" evidence="6">
    <location>
        <begin position="117"/>
        <end position="138"/>
    </location>
</feature>
<evidence type="ECO:0000313" key="8">
    <source>
        <dbReference type="Proteomes" id="UP000070260"/>
    </source>
</evidence>
<sequence>MNQMSKNIISSILSQIITIITGFLVQRYVLVSFGSNINGLTSSVTQILSYLVLLEAGITTASIQALYKPVAKQNYGEINSIISATKIKFIKVSCVFFIILGISSLIFPFIIGKQLNYSLVFAITFISGASSGLSYLFVNKYQALLYADDKTRIVYNSNSFCNIFVCVLKILTMKLGFGIVIVQSIQIIGTIIKTLILFLYFKTKYPKLTYNYNPNYNAISKSKNVFVHQIAGFINNQTDILIISIFSTLKYVSLYSVYSLIYNQLNTLLQGVFAQASMGFFGKKYSSEKNTFKKAFDMYESIYTSILFVILTTALIMTIPFVRLYTLGVNDMNYKDITLAWLFFFAQYFNLIRIPSILAINVSGTFQETQKGAIIEAVINLVVSIPLFFILGIKGLLLGTIAAMFFRSFDVTYFTYKNVLKKDIKTFYLLSFSHLISAVIISILICNNVSNIVNSWTSWIFTSIVIVIILFGITIIIQRLLFKKQFIYTVNFIKDSILRR</sequence>
<keyword evidence="5 6" id="KW-0472">Membrane</keyword>
<dbReference type="RefSeq" id="WP_061426388.1">
    <property type="nucleotide sequence ID" value="NZ_CATNZO010000001.1"/>
</dbReference>
<feature type="transmembrane region" description="Helical" evidence="6">
    <location>
        <begin position="12"/>
        <end position="35"/>
    </location>
</feature>
<evidence type="ECO:0000256" key="5">
    <source>
        <dbReference type="ARBA" id="ARBA00023136"/>
    </source>
</evidence>
<feature type="transmembrane region" description="Helical" evidence="6">
    <location>
        <begin position="428"/>
        <end position="450"/>
    </location>
</feature>
<dbReference type="PATRIC" id="fig|1502.177.peg.509"/>
<feature type="transmembrane region" description="Helical" evidence="6">
    <location>
        <begin position="337"/>
        <end position="360"/>
    </location>
</feature>
<evidence type="ECO:0000256" key="1">
    <source>
        <dbReference type="ARBA" id="ARBA00004651"/>
    </source>
</evidence>
<dbReference type="InterPro" id="IPR050833">
    <property type="entry name" value="Poly_Biosynth_Transport"/>
</dbReference>
<dbReference type="OrthoDB" id="8609648at2"/>
<evidence type="ECO:0000313" key="7">
    <source>
        <dbReference type="EMBL" id="AMN34694.1"/>
    </source>
</evidence>
<keyword evidence="3 6" id="KW-0812">Transmembrane</keyword>
<feature type="transmembrane region" description="Helical" evidence="6">
    <location>
        <begin position="456"/>
        <end position="477"/>
    </location>
</feature>
<dbReference type="AlphaFoldDB" id="A0A127EFI3"/>
<dbReference type="PANTHER" id="PTHR30250">
    <property type="entry name" value="PST FAMILY PREDICTED COLANIC ACID TRANSPORTER"/>
    <property type="match status" value="1"/>
</dbReference>
<dbReference type="Proteomes" id="UP000070260">
    <property type="component" value="Chromosome"/>
</dbReference>
<feature type="transmembrane region" description="Helical" evidence="6">
    <location>
        <begin position="153"/>
        <end position="171"/>
    </location>
</feature>
<name>A0A127EFI3_CLOPF</name>
<evidence type="ECO:0000256" key="4">
    <source>
        <dbReference type="ARBA" id="ARBA00022989"/>
    </source>
</evidence>
<feature type="transmembrane region" description="Helical" evidence="6">
    <location>
        <begin position="47"/>
        <end position="67"/>
    </location>
</feature>
<keyword evidence="4 6" id="KW-1133">Transmembrane helix</keyword>
<evidence type="ECO:0000256" key="2">
    <source>
        <dbReference type="ARBA" id="ARBA00022475"/>
    </source>
</evidence>
<protein>
    <submittedName>
        <fullName evidence="7">Uncharacterized protein</fullName>
    </submittedName>
</protein>
<feature type="transmembrane region" description="Helical" evidence="6">
    <location>
        <begin position="240"/>
        <end position="258"/>
    </location>
</feature>
<dbReference type="GO" id="GO:0005886">
    <property type="term" value="C:plasma membrane"/>
    <property type="evidence" value="ECO:0007669"/>
    <property type="project" value="UniProtKB-SubCell"/>
</dbReference>
<dbReference type="EMBL" id="CP010994">
    <property type="protein sequence ID" value="AMN34694.1"/>
    <property type="molecule type" value="Genomic_DNA"/>
</dbReference>
<reference evidence="7 8" key="1">
    <citation type="journal article" date="2016" name="PLoS ONE">
        <title>Plasmid Characterization and Chromosome Analysis of Two netF+ Clostridium perfringens Isolates Associated with Foal and Canine Necrotizing Enteritis.</title>
        <authorList>
            <person name="Mehdizadeh Gohari I."/>
            <person name="Kropinski A.M."/>
            <person name="Weese S.J."/>
            <person name="Parreira V.R."/>
            <person name="Whitehead A.E."/>
            <person name="Boerlin P."/>
            <person name="Prescott J.F."/>
        </authorList>
    </citation>
    <scope>NUCLEOTIDE SEQUENCE [LARGE SCALE GENOMIC DNA]</scope>
    <source>
        <strain evidence="7 8">JP838</strain>
    </source>
</reference>
<feature type="transmembrane region" description="Helical" evidence="6">
    <location>
        <begin position="88"/>
        <end position="111"/>
    </location>
</feature>
<proteinExistence type="predicted"/>
<keyword evidence="2" id="KW-1003">Cell membrane</keyword>
<feature type="transmembrane region" description="Helical" evidence="6">
    <location>
        <begin position="372"/>
        <end position="391"/>
    </location>
</feature>
<evidence type="ECO:0000256" key="6">
    <source>
        <dbReference type="SAM" id="Phobius"/>
    </source>
</evidence>
<gene>
    <name evidence="7" type="ORF">JFP838_02630</name>
</gene>